<protein>
    <submittedName>
        <fullName evidence="2">RloB-like protein</fullName>
    </submittedName>
</protein>
<dbReference type="Pfam" id="PF13707">
    <property type="entry name" value="RloB"/>
    <property type="match status" value="1"/>
</dbReference>
<organism evidence="2 3">
    <name type="scientific">Oceanotoga teriensis</name>
    <dbReference type="NCBI Taxonomy" id="515440"/>
    <lineage>
        <taxon>Bacteria</taxon>
        <taxon>Thermotogati</taxon>
        <taxon>Thermotogota</taxon>
        <taxon>Thermotogae</taxon>
        <taxon>Petrotogales</taxon>
        <taxon>Petrotogaceae</taxon>
        <taxon>Oceanotoga</taxon>
    </lineage>
</organism>
<dbReference type="RefSeq" id="WP_109605983.1">
    <property type="nucleotide sequence ID" value="NZ_QGGI01000020.1"/>
</dbReference>
<dbReference type="AlphaFoldDB" id="A0AA45HHX6"/>
<name>A0AA45HHX6_9BACT</name>
<feature type="region of interest" description="Disordered" evidence="1">
    <location>
        <begin position="1"/>
        <end position="23"/>
    </location>
</feature>
<evidence type="ECO:0000313" key="2">
    <source>
        <dbReference type="EMBL" id="PWJ88065.1"/>
    </source>
</evidence>
<proteinExistence type="predicted"/>
<reference evidence="2 3" key="1">
    <citation type="submission" date="2018-05" db="EMBL/GenBank/DDBJ databases">
        <title>Genomic Encyclopedia of Type Strains, Phase IV (KMG-IV): sequencing the most valuable type-strain genomes for metagenomic binning, comparative biology and taxonomic classification.</title>
        <authorList>
            <person name="Goeker M."/>
        </authorList>
    </citation>
    <scope>NUCLEOTIDE SEQUENCE [LARGE SCALE GENOMIC DNA]</scope>
    <source>
        <strain evidence="2 3">DSM 24906</strain>
    </source>
</reference>
<comment type="caution">
    <text evidence="2">The sequence shown here is derived from an EMBL/GenBank/DDBJ whole genome shotgun (WGS) entry which is preliminary data.</text>
</comment>
<keyword evidence="3" id="KW-1185">Reference proteome</keyword>
<gene>
    <name evidence="2" type="ORF">C7380_1203</name>
</gene>
<evidence type="ECO:0000256" key="1">
    <source>
        <dbReference type="SAM" id="MobiDB-lite"/>
    </source>
</evidence>
<evidence type="ECO:0000313" key="3">
    <source>
        <dbReference type="Proteomes" id="UP000245921"/>
    </source>
</evidence>
<dbReference type="EMBL" id="QGGI01000020">
    <property type="protein sequence ID" value="PWJ88065.1"/>
    <property type="molecule type" value="Genomic_DNA"/>
</dbReference>
<sequence length="204" mass="24372">MAKRKKLRKSLSQGRKPENKNPNTTFIMFCEGDTEVKYFNSLNNHLKDSNIVITTKKSNKTDCIGIHKYAENYKNSNNNEFDYYFLVFDKDYNSFENIEKVMSKKEYKILFSNPCFELWIILHYKLIDKKTDCKEIIKMIKKFIPNYSKGQNDLFTKLKDKLTIAIENNNKLLDNHCKLYNHKNFIKLNPYTNIFELYNIIKKA</sequence>
<dbReference type="Proteomes" id="UP000245921">
    <property type="component" value="Unassembled WGS sequence"/>
</dbReference>
<dbReference type="InterPro" id="IPR025591">
    <property type="entry name" value="RloB"/>
</dbReference>
<accession>A0AA45HHX6</accession>